<protein>
    <submittedName>
        <fullName evidence="1">Uncharacterized protein</fullName>
    </submittedName>
</protein>
<comment type="caution">
    <text evidence="1">The sequence shown here is derived from an EMBL/GenBank/DDBJ whole genome shotgun (WGS) entry which is preliminary data.</text>
</comment>
<dbReference type="Proteomes" id="UP000885779">
    <property type="component" value="Unassembled WGS sequence"/>
</dbReference>
<sequence length="468" mass="53642">MKRYVRLVSIAFLVALIPVLVIRCASTRTSVDFYVPVQKNLLTENYAKAVEAIDAARKQGEYAEKDRVLYYLDKGITLYYMGKSAESITYLEKAEKAMEELFTKSISKAAVSFVLNDNALDYFGEIYENLYVNIFKALNFIKLNKFDGAYVEVKRVNDKLRELDVKYGEMARKMNESEEAKGKMEYKSINFYNDALADYLSYLIFRADGEEDNSRISFDKMQKAFEMQPHIYDYPFPKQIKLRKPVKRNDPNTYLNLIAFVGRAPFKYEVGGKITTYDDYISITDLEMPLNIPNIYWPGIGSGYHFKFSFPALTTPPSRVDRVLVFINGKKAGRMHLLEDMGKVAAVTFESNRDMIILKTILRTVAKGIVAAEAKKKLRKETKADGLAGFLMDMAVDIAVDATENADLRCWRTMPQFCYVAEYDMPKGEDYRVEVHFVDRNGQLISRKVEENYSLSGKLNLIDAVSLN</sequence>
<evidence type="ECO:0000313" key="1">
    <source>
        <dbReference type="EMBL" id="HGY56513.1"/>
    </source>
</evidence>
<dbReference type="EMBL" id="DRQG01000114">
    <property type="protein sequence ID" value="HGY56513.1"/>
    <property type="molecule type" value="Genomic_DNA"/>
</dbReference>
<organism evidence="1">
    <name type="scientific">Caldithrix abyssi</name>
    <dbReference type="NCBI Taxonomy" id="187145"/>
    <lineage>
        <taxon>Bacteria</taxon>
        <taxon>Pseudomonadati</taxon>
        <taxon>Calditrichota</taxon>
        <taxon>Calditrichia</taxon>
        <taxon>Calditrichales</taxon>
        <taxon>Calditrichaceae</taxon>
        <taxon>Caldithrix</taxon>
    </lineage>
</organism>
<name>A0A7V4U253_CALAY</name>
<gene>
    <name evidence="1" type="ORF">ENK44_12460</name>
</gene>
<reference evidence="1" key="1">
    <citation type="journal article" date="2020" name="mSystems">
        <title>Genome- and Community-Level Interaction Insights into Carbon Utilization and Element Cycling Functions of Hydrothermarchaeota in Hydrothermal Sediment.</title>
        <authorList>
            <person name="Zhou Z."/>
            <person name="Liu Y."/>
            <person name="Xu W."/>
            <person name="Pan J."/>
            <person name="Luo Z.H."/>
            <person name="Li M."/>
        </authorList>
    </citation>
    <scope>NUCLEOTIDE SEQUENCE [LARGE SCALE GENOMIC DNA]</scope>
    <source>
        <strain evidence="1">HyVt-577</strain>
    </source>
</reference>
<accession>A0A7V4U253</accession>
<proteinExistence type="predicted"/>
<dbReference type="AlphaFoldDB" id="A0A7V4U253"/>